<evidence type="ECO:0000313" key="2">
    <source>
        <dbReference type="EMBL" id="CEM50493.1"/>
    </source>
</evidence>
<gene>
    <name evidence="2" type="ORF">Cvel_10030</name>
</gene>
<evidence type="ECO:0000256" key="1">
    <source>
        <dbReference type="SAM" id="MobiDB-lite"/>
    </source>
</evidence>
<feature type="region of interest" description="Disordered" evidence="1">
    <location>
        <begin position="494"/>
        <end position="578"/>
    </location>
</feature>
<feature type="region of interest" description="Disordered" evidence="1">
    <location>
        <begin position="435"/>
        <end position="463"/>
    </location>
</feature>
<dbReference type="AlphaFoldDB" id="A0A0G4I0U8"/>
<dbReference type="PhylomeDB" id="A0A0G4I0U8"/>
<sequence>MGYCKTWGCDKEKKWLSCSVIATVKERKQGVSAEEKANALKELLLAQQGMQQGGSNQTLGLPGPSRFISSASSASGGGTSRGRYGVSGFDQRSREASPTPSDGAECVDIGDDDEPIGSFEEQMLAPTPAAAAALGMGGRNDMRGVFSHLRGGASLIKETKEGVVALPPYVRPFSPPNRDQFRDMEDDDWEVFVEGRKKKWEAAEEEGVRALQRAEEEKKAKEFNLVALPPYVRPFSPPNRDHFGDMEDDDWEVFVGRRKKKWEAAEEERVRALQRAEEEKKAKEFNLAALPPYVRPFSPPNRDHFGDMEDDDWEVFMGRRKKKWEAAEEERVRALQRAEEEKKAKELAALPLYVRPFSPPNKDHFGDMEDNDWEVFMVRRKEKWETAEEERVKALERDKHRMPPPKNPPVFVRDSTDGKKERVTVVDGKEIILHAHPSLGGAAPEDDGSPAVKSVRHSKTGVSREAKRLATGFNQKEGWVSKQNNAATVAAVSVQPHHEATAPPRLAPPSPSAALSRVSIHEQPESTQSGVDNQGDVIMEGREVAGAAEKNEIEGGQTEKERENEDITEAVAEAEGGVDDLIEKGKALRKGGTADWESHQEDLLEKFAEQQEV</sequence>
<accession>A0A0G4I0U8</accession>
<dbReference type="VEuPathDB" id="CryptoDB:Cvel_10030"/>
<protein>
    <submittedName>
        <fullName evidence="2">Uncharacterized protein</fullName>
    </submittedName>
</protein>
<reference evidence="2" key="1">
    <citation type="submission" date="2014-11" db="EMBL/GenBank/DDBJ databases">
        <authorList>
            <person name="Otto D Thomas"/>
            <person name="Naeem Raeece"/>
        </authorList>
    </citation>
    <scope>NUCLEOTIDE SEQUENCE</scope>
</reference>
<feature type="compositionally biased region" description="Low complexity" evidence="1">
    <location>
        <begin position="63"/>
        <end position="74"/>
    </location>
</feature>
<feature type="region of interest" description="Disordered" evidence="1">
    <location>
        <begin position="51"/>
        <end position="117"/>
    </location>
</feature>
<organism evidence="2">
    <name type="scientific">Chromera velia CCMP2878</name>
    <dbReference type="NCBI Taxonomy" id="1169474"/>
    <lineage>
        <taxon>Eukaryota</taxon>
        <taxon>Sar</taxon>
        <taxon>Alveolata</taxon>
        <taxon>Colpodellida</taxon>
        <taxon>Chromeraceae</taxon>
        <taxon>Chromera</taxon>
    </lineage>
</organism>
<proteinExistence type="predicted"/>
<dbReference type="EMBL" id="CDMZ01004682">
    <property type="protein sequence ID" value="CEM50493.1"/>
    <property type="molecule type" value="Genomic_DNA"/>
</dbReference>
<feature type="compositionally biased region" description="Basic and acidic residues" evidence="1">
    <location>
        <begin position="539"/>
        <end position="565"/>
    </location>
</feature>
<name>A0A0G4I0U8_9ALVE</name>
<feature type="region of interest" description="Disordered" evidence="1">
    <location>
        <begin position="394"/>
        <end position="419"/>
    </location>
</feature>